<proteinExistence type="inferred from homology"/>
<accession>A0AAV2GE22</accession>
<dbReference type="Proteomes" id="UP001497516">
    <property type="component" value="Chromosome 8"/>
</dbReference>
<dbReference type="InterPro" id="IPR038765">
    <property type="entry name" value="Papain-like_cys_pep_sf"/>
</dbReference>
<dbReference type="GO" id="GO:0008234">
    <property type="term" value="F:cysteine-type peptidase activity"/>
    <property type="evidence" value="ECO:0007669"/>
    <property type="project" value="InterPro"/>
</dbReference>
<organism evidence="5 6">
    <name type="scientific">Linum trigynum</name>
    <dbReference type="NCBI Taxonomy" id="586398"/>
    <lineage>
        <taxon>Eukaryota</taxon>
        <taxon>Viridiplantae</taxon>
        <taxon>Streptophyta</taxon>
        <taxon>Embryophyta</taxon>
        <taxon>Tracheophyta</taxon>
        <taxon>Spermatophyta</taxon>
        <taxon>Magnoliopsida</taxon>
        <taxon>eudicotyledons</taxon>
        <taxon>Gunneridae</taxon>
        <taxon>Pentapetalae</taxon>
        <taxon>rosids</taxon>
        <taxon>fabids</taxon>
        <taxon>Malpighiales</taxon>
        <taxon>Linaceae</taxon>
        <taxon>Linum</taxon>
    </lineage>
</organism>
<sequence length="400" mass="45850">MASLDKETAAPDHLKSNELASLHFLMANLANTQLTMKREFEESMNSLRVGMNSLRDLLLSRLGDNVENVKKERKDDVVEVVNISSDSSFSLSARSKPKMTSTATKRKGKVVLKSPVRVRSPILTRQDTERRGSAKQVIGPFTSTQHVSKRDKLLIRHAFDQSKDASEVLVKSPWFHLNRAEFKLLLPETWLSTQIMTMCTDLLTLEDFCEKRRVHWFLPPAFGVRKAGGRVFAYSEETLKTMYSAEEFSDCEKIFAPVLVDKHFFLSVFDLNQKVIQIWDSFPNFLDSIMMEEKVKQIANELDSLFYVEIIRRYACDMLVSFTVEIVVNAPRKQNGFDCGLFVLKLMRSGGNLDDCLRGMRKRFDSEEERIELALFMLNNKDNEVGDQIYRELVGQSQSG</sequence>
<dbReference type="GO" id="GO:0006508">
    <property type="term" value="P:proteolysis"/>
    <property type="evidence" value="ECO:0007669"/>
    <property type="project" value="UniProtKB-KW"/>
</dbReference>
<evidence type="ECO:0000256" key="3">
    <source>
        <dbReference type="ARBA" id="ARBA00022801"/>
    </source>
</evidence>
<keyword evidence="6" id="KW-1185">Reference proteome</keyword>
<gene>
    <name evidence="5" type="ORF">LTRI10_LOCUS47542</name>
</gene>
<evidence type="ECO:0000259" key="4">
    <source>
        <dbReference type="PROSITE" id="PS50600"/>
    </source>
</evidence>
<keyword evidence="2" id="KW-0645">Protease</keyword>
<dbReference type="Gene3D" id="3.40.395.10">
    <property type="entry name" value="Adenoviral Proteinase, Chain A"/>
    <property type="match status" value="1"/>
</dbReference>
<evidence type="ECO:0000313" key="6">
    <source>
        <dbReference type="Proteomes" id="UP001497516"/>
    </source>
</evidence>
<evidence type="ECO:0000256" key="1">
    <source>
        <dbReference type="ARBA" id="ARBA00005234"/>
    </source>
</evidence>
<comment type="similarity">
    <text evidence="1">Belongs to the peptidase C48 family.</text>
</comment>
<dbReference type="InterPro" id="IPR003653">
    <property type="entry name" value="Peptidase_C48_C"/>
</dbReference>
<reference evidence="5 6" key="1">
    <citation type="submission" date="2024-04" db="EMBL/GenBank/DDBJ databases">
        <authorList>
            <person name="Fracassetti M."/>
        </authorList>
    </citation>
    <scope>NUCLEOTIDE SEQUENCE [LARGE SCALE GENOMIC DNA]</scope>
</reference>
<dbReference type="Pfam" id="PF02902">
    <property type="entry name" value="Peptidase_C48"/>
    <property type="match status" value="1"/>
</dbReference>
<dbReference type="SUPFAM" id="SSF54001">
    <property type="entry name" value="Cysteine proteinases"/>
    <property type="match status" value="1"/>
</dbReference>
<protein>
    <recommendedName>
        <fullName evidence="4">Ubiquitin-like protease family profile domain-containing protein</fullName>
    </recommendedName>
</protein>
<dbReference type="AlphaFoldDB" id="A0AAV2GE22"/>
<evidence type="ECO:0000256" key="2">
    <source>
        <dbReference type="ARBA" id="ARBA00022670"/>
    </source>
</evidence>
<evidence type="ECO:0000313" key="5">
    <source>
        <dbReference type="EMBL" id="CAL1407905.1"/>
    </source>
</evidence>
<keyword evidence="3" id="KW-0378">Hydrolase</keyword>
<feature type="domain" description="Ubiquitin-like protease family profile" evidence="4">
    <location>
        <begin position="175"/>
        <end position="350"/>
    </location>
</feature>
<dbReference type="EMBL" id="OZ034821">
    <property type="protein sequence ID" value="CAL1407905.1"/>
    <property type="molecule type" value="Genomic_DNA"/>
</dbReference>
<dbReference type="PROSITE" id="PS50600">
    <property type="entry name" value="ULP_PROTEASE"/>
    <property type="match status" value="1"/>
</dbReference>
<name>A0AAV2GE22_9ROSI</name>